<dbReference type="EMBL" id="CAJVQB010014337">
    <property type="protein sequence ID" value="CAG8767786.1"/>
    <property type="molecule type" value="Genomic_DNA"/>
</dbReference>
<organism evidence="2 3">
    <name type="scientific">Gigaspora margarita</name>
    <dbReference type="NCBI Taxonomy" id="4874"/>
    <lineage>
        <taxon>Eukaryota</taxon>
        <taxon>Fungi</taxon>
        <taxon>Fungi incertae sedis</taxon>
        <taxon>Mucoromycota</taxon>
        <taxon>Glomeromycotina</taxon>
        <taxon>Glomeromycetes</taxon>
        <taxon>Diversisporales</taxon>
        <taxon>Gigasporaceae</taxon>
        <taxon>Gigaspora</taxon>
    </lineage>
</organism>
<name>A0ABN7VH46_GIGMA</name>
<proteinExistence type="predicted"/>
<evidence type="ECO:0000313" key="2">
    <source>
        <dbReference type="EMBL" id="CAG8767786.1"/>
    </source>
</evidence>
<evidence type="ECO:0000256" key="1">
    <source>
        <dbReference type="SAM" id="Coils"/>
    </source>
</evidence>
<gene>
    <name evidence="2" type="ORF">GMARGA_LOCUS18182</name>
</gene>
<feature type="coiled-coil region" evidence="1">
    <location>
        <begin position="153"/>
        <end position="191"/>
    </location>
</feature>
<evidence type="ECO:0000313" key="3">
    <source>
        <dbReference type="Proteomes" id="UP000789901"/>
    </source>
</evidence>
<comment type="caution">
    <text evidence="2">The sequence shown here is derived from an EMBL/GenBank/DDBJ whole genome shotgun (WGS) entry which is preliminary data.</text>
</comment>
<dbReference type="Proteomes" id="UP000789901">
    <property type="component" value="Unassembled WGS sequence"/>
</dbReference>
<reference evidence="2 3" key="1">
    <citation type="submission" date="2021-06" db="EMBL/GenBank/DDBJ databases">
        <authorList>
            <person name="Kallberg Y."/>
            <person name="Tangrot J."/>
            <person name="Rosling A."/>
        </authorList>
    </citation>
    <scope>NUCLEOTIDE SEQUENCE [LARGE SCALE GENOMIC DNA]</scope>
    <source>
        <strain evidence="2 3">120-4 pot B 10/14</strain>
    </source>
</reference>
<accession>A0ABN7VH46</accession>
<keyword evidence="3" id="KW-1185">Reference proteome</keyword>
<sequence>PLDDKQIPAALDFILEYIITKDKEKKDYIEWLNIKTEIKKYCRKGSKLERVRERRPWSLKARRKVPMNYQKIVSKREPEEFYQKKEEKVYTEPKEIVDSKALEFLLEVMEEYFYLMPSQTTLKGFKKKKPRMYLEVDLPGTRSPVAAPKVLYEKEKEEEISDKASDYEELLQKVLNICNALSKEIVQIKEKTT</sequence>
<protein>
    <submittedName>
        <fullName evidence="2">948_t:CDS:1</fullName>
    </submittedName>
</protein>
<keyword evidence="1" id="KW-0175">Coiled coil</keyword>
<feature type="non-terminal residue" evidence="2">
    <location>
        <position position="1"/>
    </location>
</feature>